<keyword evidence="2" id="KW-0805">Transcription regulation</keyword>
<dbReference type="GO" id="GO:0006352">
    <property type="term" value="P:DNA-templated transcription initiation"/>
    <property type="evidence" value="ECO:0007669"/>
    <property type="project" value="InterPro"/>
</dbReference>
<comment type="similarity">
    <text evidence="1">Belongs to the sigma-70 factor family. ECF subfamily.</text>
</comment>
<sequence length="246" mass="27080">MSGSRGFRHACGVGVGRSFGISLEKCGTAARWGGKYGVTASKTPRGPHVVGAQALLDGPTLDDSTVITRSLDQPELFAVLFDRHADEIFRYAARRLGGEIAEDVVAEVFLAAFRGRARYDRSRPDARPWLYGIATNVAARHRRAERRRTRIMARVPAERPGSFDDRSVERVTAEQLQPRLAGALAALSARERDLLLLVAWTDLSYEDVAQALQVPIGTVRSRLHRVRAKLRRALGGIDPLSMEPQA</sequence>
<dbReference type="InterPro" id="IPR013324">
    <property type="entry name" value="RNA_pol_sigma_r3/r4-like"/>
</dbReference>
<organism evidence="7 8">
    <name type="scientific">Sphaerisporangium album</name>
    <dbReference type="NCBI Taxonomy" id="509200"/>
    <lineage>
        <taxon>Bacteria</taxon>
        <taxon>Bacillati</taxon>
        <taxon>Actinomycetota</taxon>
        <taxon>Actinomycetes</taxon>
        <taxon>Streptosporangiales</taxon>
        <taxon>Streptosporangiaceae</taxon>
        <taxon>Sphaerisporangium</taxon>
    </lineage>
</organism>
<dbReference type="InterPro" id="IPR014284">
    <property type="entry name" value="RNA_pol_sigma-70_dom"/>
</dbReference>
<dbReference type="GO" id="GO:0003677">
    <property type="term" value="F:DNA binding"/>
    <property type="evidence" value="ECO:0007669"/>
    <property type="project" value="InterPro"/>
</dbReference>
<comment type="caution">
    <text evidence="7">The sequence shown here is derived from an EMBL/GenBank/DDBJ whole genome shotgun (WGS) entry which is preliminary data.</text>
</comment>
<dbReference type="InterPro" id="IPR039425">
    <property type="entry name" value="RNA_pol_sigma-70-like"/>
</dbReference>
<feature type="domain" description="RNA polymerase sigma factor 70 region 4 type 2" evidence="6">
    <location>
        <begin position="180"/>
        <end position="230"/>
    </location>
</feature>
<dbReference type="Proteomes" id="UP000253094">
    <property type="component" value="Unassembled WGS sequence"/>
</dbReference>
<keyword evidence="3" id="KW-0731">Sigma factor</keyword>
<evidence type="ECO:0000259" key="6">
    <source>
        <dbReference type="Pfam" id="PF08281"/>
    </source>
</evidence>
<dbReference type="OrthoDB" id="5518337at2"/>
<evidence type="ECO:0000256" key="1">
    <source>
        <dbReference type="ARBA" id="ARBA00010641"/>
    </source>
</evidence>
<keyword evidence="8" id="KW-1185">Reference proteome</keyword>
<dbReference type="GO" id="GO:0016987">
    <property type="term" value="F:sigma factor activity"/>
    <property type="evidence" value="ECO:0007669"/>
    <property type="project" value="UniProtKB-KW"/>
</dbReference>
<accession>A0A367EXY4</accession>
<evidence type="ECO:0000313" key="8">
    <source>
        <dbReference type="Proteomes" id="UP000253094"/>
    </source>
</evidence>
<gene>
    <name evidence="7" type="ORF">DQ384_35795</name>
</gene>
<keyword evidence="4" id="KW-0804">Transcription</keyword>
<protein>
    <submittedName>
        <fullName evidence="7">RNA polymerase sigma factor</fullName>
    </submittedName>
</protein>
<evidence type="ECO:0000259" key="5">
    <source>
        <dbReference type="Pfam" id="PF04542"/>
    </source>
</evidence>
<dbReference type="PANTHER" id="PTHR43133:SF25">
    <property type="entry name" value="RNA POLYMERASE SIGMA FACTOR RFAY-RELATED"/>
    <property type="match status" value="1"/>
</dbReference>
<dbReference type="AlphaFoldDB" id="A0A367EXY4"/>
<dbReference type="CDD" id="cd06171">
    <property type="entry name" value="Sigma70_r4"/>
    <property type="match status" value="1"/>
</dbReference>
<dbReference type="EMBL" id="QOIL01000028">
    <property type="protein sequence ID" value="RCG22492.1"/>
    <property type="molecule type" value="Genomic_DNA"/>
</dbReference>
<evidence type="ECO:0000256" key="2">
    <source>
        <dbReference type="ARBA" id="ARBA00023015"/>
    </source>
</evidence>
<dbReference type="Gene3D" id="1.10.1740.10">
    <property type="match status" value="1"/>
</dbReference>
<dbReference type="Pfam" id="PF04542">
    <property type="entry name" value="Sigma70_r2"/>
    <property type="match status" value="1"/>
</dbReference>
<dbReference type="PANTHER" id="PTHR43133">
    <property type="entry name" value="RNA POLYMERASE ECF-TYPE SIGMA FACTO"/>
    <property type="match status" value="1"/>
</dbReference>
<dbReference type="SUPFAM" id="SSF88946">
    <property type="entry name" value="Sigma2 domain of RNA polymerase sigma factors"/>
    <property type="match status" value="1"/>
</dbReference>
<dbReference type="InterPro" id="IPR036388">
    <property type="entry name" value="WH-like_DNA-bd_sf"/>
</dbReference>
<dbReference type="InterPro" id="IPR013325">
    <property type="entry name" value="RNA_pol_sigma_r2"/>
</dbReference>
<feature type="domain" description="RNA polymerase sigma-70 region 2" evidence="5">
    <location>
        <begin position="80"/>
        <end position="148"/>
    </location>
</feature>
<dbReference type="Gene3D" id="1.10.10.10">
    <property type="entry name" value="Winged helix-like DNA-binding domain superfamily/Winged helix DNA-binding domain"/>
    <property type="match status" value="1"/>
</dbReference>
<dbReference type="InterPro" id="IPR007627">
    <property type="entry name" value="RNA_pol_sigma70_r2"/>
</dbReference>
<evidence type="ECO:0000313" key="7">
    <source>
        <dbReference type="EMBL" id="RCG22492.1"/>
    </source>
</evidence>
<proteinExistence type="inferred from homology"/>
<dbReference type="SUPFAM" id="SSF88659">
    <property type="entry name" value="Sigma3 and sigma4 domains of RNA polymerase sigma factors"/>
    <property type="match status" value="1"/>
</dbReference>
<dbReference type="Pfam" id="PF08281">
    <property type="entry name" value="Sigma70_r4_2"/>
    <property type="match status" value="1"/>
</dbReference>
<evidence type="ECO:0000256" key="4">
    <source>
        <dbReference type="ARBA" id="ARBA00023163"/>
    </source>
</evidence>
<dbReference type="InterPro" id="IPR013249">
    <property type="entry name" value="RNA_pol_sigma70_r4_t2"/>
</dbReference>
<evidence type="ECO:0000256" key="3">
    <source>
        <dbReference type="ARBA" id="ARBA00023082"/>
    </source>
</evidence>
<name>A0A367EXY4_9ACTN</name>
<dbReference type="NCBIfam" id="TIGR02937">
    <property type="entry name" value="sigma70-ECF"/>
    <property type="match status" value="1"/>
</dbReference>
<reference evidence="7 8" key="1">
    <citation type="submission" date="2018-06" db="EMBL/GenBank/DDBJ databases">
        <title>Sphaerisporangium craniellae sp. nov., isolated from a marine sponge in the South China Sea.</title>
        <authorList>
            <person name="Li L."/>
        </authorList>
    </citation>
    <scope>NUCLEOTIDE SEQUENCE [LARGE SCALE GENOMIC DNA]</scope>
    <source>
        <strain evidence="7 8">CCTCC AA 208026</strain>
    </source>
</reference>